<feature type="domain" description="GST N-terminal" evidence="7">
    <location>
        <begin position="2"/>
        <end position="83"/>
    </location>
</feature>
<dbReference type="InterPro" id="IPR036282">
    <property type="entry name" value="Glutathione-S-Trfase_C_sf"/>
</dbReference>
<dbReference type="PROSITE" id="PS50404">
    <property type="entry name" value="GST_NTER"/>
    <property type="match status" value="1"/>
</dbReference>
<evidence type="ECO:0000313" key="9">
    <source>
        <dbReference type="EMBL" id="SSX00449.1"/>
    </source>
</evidence>
<feature type="domain" description="GST C-terminal" evidence="8">
    <location>
        <begin position="89"/>
        <end position="215"/>
    </location>
</feature>
<dbReference type="Pfam" id="PF00043">
    <property type="entry name" value="GST_C"/>
    <property type="match status" value="1"/>
</dbReference>
<dbReference type="SUPFAM" id="SSF47616">
    <property type="entry name" value="GST C-terminal domain-like"/>
    <property type="match status" value="1"/>
</dbReference>
<comment type="catalytic activity">
    <reaction evidence="6">
        <text>RX + glutathione = an S-substituted glutathione + a halide anion + H(+)</text>
        <dbReference type="Rhea" id="RHEA:16437"/>
        <dbReference type="ChEBI" id="CHEBI:15378"/>
        <dbReference type="ChEBI" id="CHEBI:16042"/>
        <dbReference type="ChEBI" id="CHEBI:17792"/>
        <dbReference type="ChEBI" id="CHEBI:57925"/>
        <dbReference type="ChEBI" id="CHEBI:90779"/>
        <dbReference type="EC" id="2.5.1.18"/>
    </reaction>
</comment>
<evidence type="ECO:0000259" key="8">
    <source>
        <dbReference type="PROSITE" id="PS50405"/>
    </source>
</evidence>
<dbReference type="PROSITE" id="PS50405">
    <property type="entry name" value="GST_CTER"/>
    <property type="match status" value="1"/>
</dbReference>
<dbReference type="EC" id="2.5.1.18" evidence="3"/>
<dbReference type="GO" id="GO:0006749">
    <property type="term" value="P:glutathione metabolic process"/>
    <property type="evidence" value="ECO:0007669"/>
    <property type="project" value="TreeGrafter"/>
</dbReference>
<evidence type="ECO:0000256" key="6">
    <source>
        <dbReference type="ARBA" id="ARBA00047960"/>
    </source>
</evidence>
<dbReference type="VEuPathDB" id="VectorBase:CSON002662"/>
<reference evidence="9" key="1">
    <citation type="submission" date="2018-04" db="EMBL/GenBank/DDBJ databases">
        <authorList>
            <person name="Go L.Y."/>
            <person name="Mitchell J.A."/>
        </authorList>
    </citation>
    <scope>NUCLEOTIDE SEQUENCE</scope>
    <source>
        <tissue evidence="9">Whole organism</tissue>
    </source>
</reference>
<protein>
    <recommendedName>
        <fullName evidence="3">glutathione transferase</fullName>
        <ecNumber evidence="3">2.5.1.18</ecNumber>
    </recommendedName>
    <alternativeName>
        <fullName evidence="5">GST class-theta</fullName>
    </alternativeName>
</protein>
<dbReference type="CDD" id="cd03045">
    <property type="entry name" value="GST_N_Delta_Epsilon"/>
    <property type="match status" value="1"/>
</dbReference>
<dbReference type="InterPro" id="IPR010987">
    <property type="entry name" value="Glutathione-S-Trfase_C-like"/>
</dbReference>
<dbReference type="InterPro" id="IPR004046">
    <property type="entry name" value="GST_C"/>
</dbReference>
<evidence type="ECO:0000259" key="7">
    <source>
        <dbReference type="PROSITE" id="PS50404"/>
    </source>
</evidence>
<dbReference type="InterPro" id="IPR040079">
    <property type="entry name" value="Glutathione_S-Trfase"/>
</dbReference>
<dbReference type="InterPro" id="IPR004045">
    <property type="entry name" value="Glutathione_S-Trfase_N"/>
</dbReference>
<evidence type="ECO:0000256" key="1">
    <source>
        <dbReference type="ARBA" id="ARBA00009899"/>
    </source>
</evidence>
<dbReference type="PANTHER" id="PTHR43969:SF9">
    <property type="entry name" value="GLUTATHIONE S TRANSFERASE D10, ISOFORM A-RELATED"/>
    <property type="match status" value="1"/>
</dbReference>
<organism evidence="10">
    <name type="scientific">Culicoides sonorensis</name>
    <name type="common">Biting midge</name>
    <dbReference type="NCBI Taxonomy" id="179676"/>
    <lineage>
        <taxon>Eukaryota</taxon>
        <taxon>Metazoa</taxon>
        <taxon>Ecdysozoa</taxon>
        <taxon>Arthropoda</taxon>
        <taxon>Hexapoda</taxon>
        <taxon>Insecta</taxon>
        <taxon>Pterygota</taxon>
        <taxon>Neoptera</taxon>
        <taxon>Endopterygota</taxon>
        <taxon>Diptera</taxon>
        <taxon>Nematocera</taxon>
        <taxon>Chironomoidea</taxon>
        <taxon>Ceratopogonidae</taxon>
        <taxon>Ceratopogoninae</taxon>
        <taxon>Culicoides</taxon>
        <taxon>Monoculicoides</taxon>
    </lineage>
</organism>
<sequence>MSKPIIYWHPNSAPCRGTWLCVKNLEIDVEFRVLKLAEKEQYKPEFLKINPMHCVPTLDDDGYVIWESRAISSYLADKISSETSLYPKDNKKRGLVNARLYFDATFLHLRMRAITRPILYEGETKISEEKIKGVKEAYNYVEDFLSNNEFMAGNSLTLADLHSLAVITTTKFLGVGFENHPKIADWYENCRKIVKGFEEHEEMVRKYAELIKSKLN</sequence>
<evidence type="ECO:0000256" key="5">
    <source>
        <dbReference type="ARBA" id="ARBA00041523"/>
    </source>
</evidence>
<dbReference type="OMA" id="TIVVHCI"/>
<dbReference type="AlphaFoldDB" id="A0A336LVU6"/>
<dbReference type="SFLD" id="SFLDG01153">
    <property type="entry name" value="Main.4:_Theta-like"/>
    <property type="match status" value="1"/>
</dbReference>
<dbReference type="EMBL" id="UFQT01000144">
    <property type="protein sequence ID" value="SSX20829.1"/>
    <property type="molecule type" value="Genomic_DNA"/>
</dbReference>
<dbReference type="GO" id="GO:0004364">
    <property type="term" value="F:glutathione transferase activity"/>
    <property type="evidence" value="ECO:0007669"/>
    <property type="project" value="UniProtKB-EC"/>
</dbReference>
<dbReference type="PANTHER" id="PTHR43969">
    <property type="entry name" value="GLUTATHIONE S TRANSFERASE D10, ISOFORM A-RELATED"/>
    <property type="match status" value="1"/>
</dbReference>
<dbReference type="SFLD" id="SFLDS00019">
    <property type="entry name" value="Glutathione_Transferase_(cytos"/>
    <property type="match status" value="1"/>
</dbReference>
<dbReference type="InterPro" id="IPR036249">
    <property type="entry name" value="Thioredoxin-like_sf"/>
</dbReference>
<gene>
    <name evidence="10" type="primary">CSON002662</name>
</gene>
<keyword evidence="4" id="KW-0808">Transferase</keyword>
<evidence type="ECO:0000256" key="3">
    <source>
        <dbReference type="ARBA" id="ARBA00012452"/>
    </source>
</evidence>
<evidence type="ECO:0000256" key="4">
    <source>
        <dbReference type="ARBA" id="ARBA00022679"/>
    </source>
</evidence>
<dbReference type="SUPFAM" id="SSF52833">
    <property type="entry name" value="Thioredoxin-like"/>
    <property type="match status" value="1"/>
</dbReference>
<comment type="subunit">
    <text evidence="2">Homodimer.</text>
</comment>
<dbReference type="Pfam" id="PF02798">
    <property type="entry name" value="GST_N"/>
    <property type="match status" value="1"/>
</dbReference>
<dbReference type="Gene3D" id="3.40.30.10">
    <property type="entry name" value="Glutaredoxin"/>
    <property type="match status" value="1"/>
</dbReference>
<dbReference type="SFLD" id="SFLDG00358">
    <property type="entry name" value="Main_(cytGST)"/>
    <property type="match status" value="1"/>
</dbReference>
<accession>A0A336LVU6</accession>
<dbReference type="FunFam" id="1.20.1050.10:FF:000007">
    <property type="entry name" value="Glutathione S-transferase 1-1"/>
    <property type="match status" value="1"/>
</dbReference>
<dbReference type="FunFam" id="3.40.30.10:FF:000034">
    <property type="entry name" value="glutathione S-transferase 1"/>
    <property type="match status" value="1"/>
</dbReference>
<name>A0A336LVU6_CULSO</name>
<comment type="similarity">
    <text evidence="1">Belongs to the GST superfamily. Theta family.</text>
</comment>
<reference evidence="10" key="2">
    <citation type="submission" date="2018-07" db="EMBL/GenBank/DDBJ databases">
        <authorList>
            <person name="Quirk P.G."/>
            <person name="Krulwich T.A."/>
        </authorList>
    </citation>
    <scope>NUCLEOTIDE SEQUENCE</scope>
</reference>
<proteinExistence type="inferred from homology"/>
<dbReference type="EMBL" id="UFQS01000144">
    <property type="protein sequence ID" value="SSX00449.1"/>
    <property type="molecule type" value="Genomic_DNA"/>
</dbReference>
<dbReference type="CDD" id="cd03177">
    <property type="entry name" value="GST_C_Delta_Epsilon"/>
    <property type="match status" value="1"/>
</dbReference>
<dbReference type="Gene3D" id="1.20.1050.10">
    <property type="match status" value="1"/>
</dbReference>
<evidence type="ECO:0000313" key="10">
    <source>
        <dbReference type="EMBL" id="SSX20829.1"/>
    </source>
</evidence>
<evidence type="ECO:0000256" key="2">
    <source>
        <dbReference type="ARBA" id="ARBA00011738"/>
    </source>
</evidence>